<dbReference type="InterPro" id="IPR036424">
    <property type="entry name" value="UPP_synth-like_sf"/>
</dbReference>
<accession>A0A2A9MCD3</accession>
<organism evidence="5 6">
    <name type="scientific">Besnoitia besnoiti</name>
    <name type="common">Apicomplexan protozoan</name>
    <dbReference type="NCBI Taxonomy" id="94643"/>
    <lineage>
        <taxon>Eukaryota</taxon>
        <taxon>Sar</taxon>
        <taxon>Alveolata</taxon>
        <taxon>Apicomplexa</taxon>
        <taxon>Conoidasida</taxon>
        <taxon>Coccidia</taxon>
        <taxon>Eucoccidiorida</taxon>
        <taxon>Eimeriorina</taxon>
        <taxon>Sarcocystidae</taxon>
        <taxon>Besnoitia</taxon>
    </lineage>
</organism>
<evidence type="ECO:0000256" key="4">
    <source>
        <dbReference type="SAM" id="MobiDB-lite"/>
    </source>
</evidence>
<dbReference type="GeneID" id="40312729"/>
<sequence>MDSTIPRWQRWLLRAVKYAGGLRRTPRHVAFIMDGNRRFARRNQESTAIEGHRAGARTLSLMCEACLELGIQFVTVYAFALGNFHRDREEVVGLLHLAEDKFSSKGWIDGFFKRLGIRVRFVGDFSYLPPSLTRALANAAQETSTACADPEGLGCRLVVTVCIAYGSRREIARAVAGGGAESQEALVDLAVTSPTEVISPQALSFSTRRRRKRSIRHSDPSAATSQTPTRHAADEQRNELDEWFSCGPCCDAVLHAHLSPSGAGATWHSTTPYRKRGSQLWTALQAEDVPPPDLLLRTSGERRLSDFLLYETSETTAFYFLNVLWPDLSCMHLLVTVVHFQLQRILQEFCGWIAGCWLLGGKRHLALLS</sequence>
<dbReference type="VEuPathDB" id="ToxoDB:BESB_078030"/>
<keyword evidence="2 3" id="KW-0808">Transferase</keyword>
<dbReference type="InterPro" id="IPR018520">
    <property type="entry name" value="UPP_synth-like_CS"/>
</dbReference>
<dbReference type="Proteomes" id="UP000224006">
    <property type="component" value="Chromosome VII"/>
</dbReference>
<dbReference type="GO" id="GO:0005783">
    <property type="term" value="C:endoplasmic reticulum"/>
    <property type="evidence" value="ECO:0007669"/>
    <property type="project" value="TreeGrafter"/>
</dbReference>
<feature type="region of interest" description="Disordered" evidence="4">
    <location>
        <begin position="202"/>
        <end position="234"/>
    </location>
</feature>
<dbReference type="PANTHER" id="PTHR10291:SF43">
    <property type="entry name" value="DEHYDRODOLICHYL DIPHOSPHATE SYNTHASE COMPLEX SUBUNIT DHDDS"/>
    <property type="match status" value="1"/>
</dbReference>
<keyword evidence="6" id="KW-1185">Reference proteome</keyword>
<evidence type="ECO:0000313" key="5">
    <source>
        <dbReference type="EMBL" id="PFH33586.1"/>
    </source>
</evidence>
<gene>
    <name evidence="5" type="ORF">BESB_078030</name>
</gene>
<comment type="caution">
    <text evidence="5">The sequence shown here is derived from an EMBL/GenBank/DDBJ whole genome shotgun (WGS) entry which is preliminary data.</text>
</comment>
<dbReference type="GO" id="GO:0045547">
    <property type="term" value="F:ditrans,polycis-polyprenyl diphosphate synthase [(2E,6E)-farnesyl diphosphate specific] activity"/>
    <property type="evidence" value="ECO:0007669"/>
    <property type="project" value="TreeGrafter"/>
</dbReference>
<dbReference type="CDD" id="cd00475">
    <property type="entry name" value="Cis_IPPS"/>
    <property type="match status" value="1"/>
</dbReference>
<dbReference type="InterPro" id="IPR001441">
    <property type="entry name" value="UPP_synth-like"/>
</dbReference>
<evidence type="ECO:0000256" key="3">
    <source>
        <dbReference type="RuleBase" id="RU363018"/>
    </source>
</evidence>
<evidence type="ECO:0000256" key="2">
    <source>
        <dbReference type="ARBA" id="ARBA00022679"/>
    </source>
</evidence>
<evidence type="ECO:0000313" key="6">
    <source>
        <dbReference type="Proteomes" id="UP000224006"/>
    </source>
</evidence>
<dbReference type="KEGG" id="bbes:BESB_078030"/>
<evidence type="ECO:0000256" key="1">
    <source>
        <dbReference type="ARBA" id="ARBA00005432"/>
    </source>
</evidence>
<dbReference type="AlphaFoldDB" id="A0A2A9MCD3"/>
<dbReference type="PANTHER" id="PTHR10291">
    <property type="entry name" value="DEHYDRODOLICHYL DIPHOSPHATE SYNTHASE FAMILY MEMBER"/>
    <property type="match status" value="1"/>
</dbReference>
<dbReference type="OrthoDB" id="328412at2759"/>
<dbReference type="SUPFAM" id="SSF64005">
    <property type="entry name" value="Undecaprenyl diphosphate synthase"/>
    <property type="match status" value="2"/>
</dbReference>
<dbReference type="EC" id="2.5.1.-" evidence="3"/>
<dbReference type="Gene3D" id="3.40.1180.10">
    <property type="entry name" value="Decaprenyl diphosphate synthase-like"/>
    <property type="match status" value="1"/>
</dbReference>
<name>A0A2A9MCD3_BESBE</name>
<dbReference type="RefSeq" id="XP_029217595.1">
    <property type="nucleotide sequence ID" value="XM_029366164.1"/>
</dbReference>
<dbReference type="STRING" id="94643.A0A2A9MCD3"/>
<dbReference type="PROSITE" id="PS01066">
    <property type="entry name" value="UPP_SYNTHASE"/>
    <property type="match status" value="1"/>
</dbReference>
<dbReference type="Pfam" id="PF01255">
    <property type="entry name" value="Prenyltransf"/>
    <property type="match status" value="1"/>
</dbReference>
<comment type="similarity">
    <text evidence="1 3">Belongs to the UPP synthase family.</text>
</comment>
<protein>
    <recommendedName>
        <fullName evidence="3">Alkyl transferase</fullName>
        <ecNumber evidence="3">2.5.1.-</ecNumber>
    </recommendedName>
</protein>
<dbReference type="EMBL" id="NWUJ01000008">
    <property type="protein sequence ID" value="PFH33586.1"/>
    <property type="molecule type" value="Genomic_DNA"/>
</dbReference>
<dbReference type="GO" id="GO:0016094">
    <property type="term" value="P:polyprenol biosynthetic process"/>
    <property type="evidence" value="ECO:0007669"/>
    <property type="project" value="TreeGrafter"/>
</dbReference>
<dbReference type="NCBIfam" id="TIGR00055">
    <property type="entry name" value="uppS"/>
    <property type="match status" value="1"/>
</dbReference>
<reference evidence="5 6" key="1">
    <citation type="submission" date="2017-09" db="EMBL/GenBank/DDBJ databases">
        <title>Genome sequencing of Besnoitia besnoiti strain Bb-Ger1.</title>
        <authorList>
            <person name="Schares G."/>
            <person name="Venepally P."/>
            <person name="Lorenzi H.A."/>
        </authorList>
    </citation>
    <scope>NUCLEOTIDE SEQUENCE [LARGE SCALE GENOMIC DNA]</scope>
    <source>
        <strain evidence="5 6">Bb-Ger1</strain>
    </source>
</reference>
<proteinExistence type="inferred from homology"/>